<keyword evidence="10 11" id="KW-0100">Branched-chain amino acid biosynthesis</keyword>
<dbReference type="PANTHER" id="PTHR10277">
    <property type="entry name" value="HOMOCITRATE SYNTHASE-RELATED"/>
    <property type="match status" value="1"/>
</dbReference>
<dbReference type="Proteomes" id="UP000198635">
    <property type="component" value="Unassembled WGS sequence"/>
</dbReference>
<comment type="cofactor">
    <cofactor evidence="11">
        <name>Mn(2+)</name>
        <dbReference type="ChEBI" id="CHEBI:29035"/>
    </cofactor>
</comment>
<organism evidence="13 14">
    <name type="scientific">Desulfomicrobium apsheronum</name>
    <dbReference type="NCBI Taxonomy" id="52560"/>
    <lineage>
        <taxon>Bacteria</taxon>
        <taxon>Pseudomonadati</taxon>
        <taxon>Thermodesulfobacteriota</taxon>
        <taxon>Desulfovibrionia</taxon>
        <taxon>Desulfovibrionales</taxon>
        <taxon>Desulfomicrobiaceae</taxon>
        <taxon>Desulfomicrobium</taxon>
    </lineage>
</organism>
<dbReference type="NCBIfam" id="NF002086">
    <property type="entry name" value="PRK00915.1-3"/>
    <property type="match status" value="1"/>
</dbReference>
<feature type="region of interest" description="Regulatory domain" evidence="11">
    <location>
        <begin position="391"/>
        <end position="510"/>
    </location>
</feature>
<feature type="domain" description="Pyruvate carboxyltransferase" evidence="12">
    <location>
        <begin position="5"/>
        <end position="267"/>
    </location>
</feature>
<keyword evidence="8 11" id="KW-0479">Metal-binding</keyword>
<reference evidence="14" key="1">
    <citation type="submission" date="2016-10" db="EMBL/GenBank/DDBJ databases">
        <authorList>
            <person name="Varghese N."/>
            <person name="Submissions S."/>
        </authorList>
    </citation>
    <scope>NUCLEOTIDE SEQUENCE [LARGE SCALE GENOMIC DNA]</scope>
    <source>
        <strain evidence="14">DSM 5918</strain>
    </source>
</reference>
<dbReference type="EC" id="2.3.3.13" evidence="3 11"/>
<evidence type="ECO:0000256" key="4">
    <source>
        <dbReference type="ARBA" id="ARBA00018198"/>
    </source>
</evidence>
<dbReference type="PROSITE" id="PS00815">
    <property type="entry name" value="AIPM_HOMOCIT_SYNTH_1"/>
    <property type="match status" value="1"/>
</dbReference>
<evidence type="ECO:0000256" key="10">
    <source>
        <dbReference type="ARBA" id="ARBA00023304"/>
    </source>
</evidence>
<dbReference type="InterPro" id="IPR000891">
    <property type="entry name" value="PYR_CT"/>
</dbReference>
<evidence type="ECO:0000256" key="11">
    <source>
        <dbReference type="HAMAP-Rule" id="MF_01025"/>
    </source>
</evidence>
<keyword evidence="6 11" id="KW-0028">Amino-acid biosynthesis</keyword>
<evidence type="ECO:0000256" key="7">
    <source>
        <dbReference type="ARBA" id="ARBA00022679"/>
    </source>
</evidence>
<evidence type="ECO:0000313" key="13">
    <source>
        <dbReference type="EMBL" id="SFJ57687.1"/>
    </source>
</evidence>
<feature type="binding site" evidence="11">
    <location>
        <position position="14"/>
    </location>
    <ligand>
        <name>Mn(2+)</name>
        <dbReference type="ChEBI" id="CHEBI:29035"/>
    </ligand>
</feature>
<evidence type="ECO:0000256" key="5">
    <source>
        <dbReference type="ARBA" id="ARBA00022430"/>
    </source>
</evidence>
<keyword evidence="11" id="KW-0963">Cytoplasm</keyword>
<dbReference type="InterPro" id="IPR002034">
    <property type="entry name" value="AIPM/Hcit_synth_CS"/>
</dbReference>
<dbReference type="SUPFAM" id="SSF51569">
    <property type="entry name" value="Aldolase"/>
    <property type="match status" value="1"/>
</dbReference>
<evidence type="ECO:0000313" key="14">
    <source>
        <dbReference type="Proteomes" id="UP000198635"/>
    </source>
</evidence>
<keyword evidence="7 11" id="KW-0808">Transferase</keyword>
<evidence type="ECO:0000256" key="9">
    <source>
        <dbReference type="ARBA" id="ARBA00023211"/>
    </source>
</evidence>
<dbReference type="InterPro" id="IPR050073">
    <property type="entry name" value="2-IPM_HCS-like"/>
</dbReference>
<dbReference type="FunFam" id="3.20.20.70:FF:000010">
    <property type="entry name" value="2-isopropylmalate synthase"/>
    <property type="match status" value="1"/>
</dbReference>
<evidence type="ECO:0000256" key="1">
    <source>
        <dbReference type="ARBA" id="ARBA00004689"/>
    </source>
</evidence>
<comment type="catalytic activity">
    <reaction evidence="11">
        <text>3-methyl-2-oxobutanoate + acetyl-CoA + H2O = (2S)-2-isopropylmalate + CoA + H(+)</text>
        <dbReference type="Rhea" id="RHEA:21524"/>
        <dbReference type="ChEBI" id="CHEBI:1178"/>
        <dbReference type="ChEBI" id="CHEBI:11851"/>
        <dbReference type="ChEBI" id="CHEBI:15377"/>
        <dbReference type="ChEBI" id="CHEBI:15378"/>
        <dbReference type="ChEBI" id="CHEBI:57287"/>
        <dbReference type="ChEBI" id="CHEBI:57288"/>
        <dbReference type="EC" id="2.3.3.13"/>
    </reaction>
</comment>
<dbReference type="InterPro" id="IPR013785">
    <property type="entry name" value="Aldolase_TIM"/>
</dbReference>
<dbReference type="PROSITE" id="PS50991">
    <property type="entry name" value="PYR_CT"/>
    <property type="match status" value="1"/>
</dbReference>
<comment type="similarity">
    <text evidence="2 11">Belongs to the alpha-IPM synthase/homocitrate synthase family. LeuA type 1 subfamily.</text>
</comment>
<comment type="function">
    <text evidence="11">Catalyzes the condensation of the acetyl group of acetyl-CoA with 3-methyl-2-oxobutanoate (2-ketoisovalerate) to form 3-carboxy-3-hydroxy-4-methylpentanoate (2-isopropylmalate).</text>
</comment>
<dbReference type="OrthoDB" id="9803573at2"/>
<evidence type="ECO:0000256" key="3">
    <source>
        <dbReference type="ARBA" id="ARBA00012973"/>
    </source>
</evidence>
<keyword evidence="5 11" id="KW-0432">Leucine biosynthesis</keyword>
<dbReference type="HAMAP" id="MF_01025">
    <property type="entry name" value="LeuA_type1"/>
    <property type="match status" value="1"/>
</dbReference>
<dbReference type="EMBL" id="FORX01000004">
    <property type="protein sequence ID" value="SFJ57687.1"/>
    <property type="molecule type" value="Genomic_DNA"/>
</dbReference>
<dbReference type="GO" id="GO:0003852">
    <property type="term" value="F:2-isopropylmalate synthase activity"/>
    <property type="evidence" value="ECO:0007669"/>
    <property type="project" value="UniProtKB-UniRule"/>
</dbReference>
<dbReference type="GO" id="GO:0030145">
    <property type="term" value="F:manganese ion binding"/>
    <property type="evidence" value="ECO:0007669"/>
    <property type="project" value="UniProtKB-UniRule"/>
</dbReference>
<dbReference type="SMART" id="SM00917">
    <property type="entry name" value="LeuA_dimer"/>
    <property type="match status" value="1"/>
</dbReference>
<feature type="binding site" evidence="11">
    <location>
        <position position="202"/>
    </location>
    <ligand>
        <name>Mn(2+)</name>
        <dbReference type="ChEBI" id="CHEBI:29035"/>
    </ligand>
</feature>
<dbReference type="Gene3D" id="3.30.160.270">
    <property type="match status" value="1"/>
</dbReference>
<dbReference type="Gene3D" id="3.20.20.70">
    <property type="entry name" value="Aldolase class I"/>
    <property type="match status" value="1"/>
</dbReference>
<dbReference type="GO" id="GO:0003985">
    <property type="term" value="F:acetyl-CoA C-acetyltransferase activity"/>
    <property type="evidence" value="ECO:0007669"/>
    <property type="project" value="UniProtKB-UniRule"/>
</dbReference>
<gene>
    <name evidence="11" type="primary">leuA</name>
    <name evidence="13" type="ORF">SAMN04488082_104151</name>
</gene>
<keyword evidence="14" id="KW-1185">Reference proteome</keyword>
<keyword evidence="9 11" id="KW-0464">Manganese</keyword>
<feature type="binding site" evidence="11">
    <location>
        <position position="204"/>
    </location>
    <ligand>
        <name>Mn(2+)</name>
        <dbReference type="ChEBI" id="CHEBI:29035"/>
    </ligand>
</feature>
<dbReference type="PROSITE" id="PS00816">
    <property type="entry name" value="AIPM_HOMOCIT_SYNTH_2"/>
    <property type="match status" value="1"/>
</dbReference>
<dbReference type="InterPro" id="IPR054691">
    <property type="entry name" value="LeuA/HCS_post-cat"/>
</dbReference>
<dbReference type="STRING" id="52560.SAMN04488082_104151"/>
<evidence type="ECO:0000256" key="6">
    <source>
        <dbReference type="ARBA" id="ARBA00022605"/>
    </source>
</evidence>
<dbReference type="FunFam" id="3.30.160.270:FF:000003">
    <property type="entry name" value="2-isopropylmalate synthase"/>
    <property type="match status" value="1"/>
</dbReference>
<dbReference type="NCBIfam" id="TIGR00973">
    <property type="entry name" value="leuA_bact"/>
    <property type="match status" value="1"/>
</dbReference>
<dbReference type="RefSeq" id="WP_092373260.1">
    <property type="nucleotide sequence ID" value="NZ_FORX01000004.1"/>
</dbReference>
<dbReference type="Pfam" id="PF00682">
    <property type="entry name" value="HMGL-like"/>
    <property type="match status" value="1"/>
</dbReference>
<dbReference type="Pfam" id="PF22617">
    <property type="entry name" value="HCS_D2"/>
    <property type="match status" value="1"/>
</dbReference>
<feature type="binding site" evidence="11">
    <location>
        <position position="238"/>
    </location>
    <ligand>
        <name>Mn(2+)</name>
        <dbReference type="ChEBI" id="CHEBI:29035"/>
    </ligand>
</feature>
<dbReference type="InterPro" id="IPR036230">
    <property type="entry name" value="LeuA_allosteric_dom_sf"/>
</dbReference>
<evidence type="ECO:0000256" key="8">
    <source>
        <dbReference type="ARBA" id="ARBA00022723"/>
    </source>
</evidence>
<dbReference type="CDD" id="cd07940">
    <property type="entry name" value="DRE_TIM_IPMS"/>
    <property type="match status" value="1"/>
</dbReference>
<sequence length="510" mass="56025">MSERIYIFDTTLRDGEQSPGATMNRDEKVRLARQLEILGVDIIEAGFPAASQGDFEAVRDIALAAQNCQVAGLCRALPSDIDRAWEAIKGNPQARIHTFLATSDIHMKYKLRKERHEVLDMAEAAVKYAASKTSNVEFSAEDASRSDWPFLAQVFERVIAAGATTINVPDTVGYTQPQEFAELIKYLLENVKGSHKAVFSVHCHNDLGLATANTLAALKAGARQAEVTLSGIGERAGNAALEEVVMSMDVRKDFYQLTTNINKEQIFPSTRLLSLIIGQPIPPYKSIIGANAFAHESGIHQDGVLKNRQTYEIMTPESVGRQEEDMVLGKHSGRAAFDKRLKDLGYRLDEEQLGVVFTAMKKLADRKKEIFVEDLEAVVLDEIFRLPDKYRLEYLSALSGNMAIPNAVVKMYVDGEERILSDFGTGPIDAVFNTIGKVVGRSPKLVRYAVNAITGGTDAQGEVTVKIEENGKTSVGRASDADIIVASAKAYLNALNRLAKRQEDSICARL</sequence>
<dbReference type="InterPro" id="IPR005671">
    <property type="entry name" value="LeuA_bact_synth"/>
</dbReference>
<accession>A0A1I3SJS5</accession>
<dbReference type="PANTHER" id="PTHR10277:SF9">
    <property type="entry name" value="2-ISOPROPYLMALATE SYNTHASE 1, CHLOROPLASTIC-RELATED"/>
    <property type="match status" value="1"/>
</dbReference>
<dbReference type="AlphaFoldDB" id="A0A1I3SJS5"/>
<dbReference type="UniPathway" id="UPA00048">
    <property type="reaction ID" value="UER00070"/>
</dbReference>
<evidence type="ECO:0000256" key="2">
    <source>
        <dbReference type="ARBA" id="ARBA00009396"/>
    </source>
</evidence>
<comment type="subunit">
    <text evidence="11">Homodimer.</text>
</comment>
<dbReference type="GO" id="GO:0005737">
    <property type="term" value="C:cytoplasm"/>
    <property type="evidence" value="ECO:0007669"/>
    <property type="project" value="UniProtKB-UniRule"/>
</dbReference>
<evidence type="ECO:0000259" key="12">
    <source>
        <dbReference type="PROSITE" id="PS50991"/>
    </source>
</evidence>
<name>A0A1I3SJS5_9BACT</name>
<dbReference type="Pfam" id="PF08502">
    <property type="entry name" value="LeuA_dimer"/>
    <property type="match status" value="1"/>
</dbReference>
<dbReference type="GO" id="GO:0009098">
    <property type="term" value="P:L-leucine biosynthetic process"/>
    <property type="evidence" value="ECO:0007669"/>
    <property type="project" value="UniProtKB-UniRule"/>
</dbReference>
<protein>
    <recommendedName>
        <fullName evidence="4 11">2-isopropylmalate synthase</fullName>
        <ecNumber evidence="3 11">2.3.3.13</ecNumber>
    </recommendedName>
    <alternativeName>
        <fullName evidence="11">Alpha-IPM synthase</fullName>
    </alternativeName>
    <alternativeName>
        <fullName evidence="11">Alpha-isopropylmalate synthase</fullName>
    </alternativeName>
</protein>
<proteinExistence type="inferred from homology"/>
<comment type="pathway">
    <text evidence="1 11">Amino-acid biosynthesis; L-leucine biosynthesis; L-leucine from 3-methyl-2-oxobutanoate: step 1/4.</text>
</comment>
<dbReference type="InterPro" id="IPR013709">
    <property type="entry name" value="2-isopropylmalate_synth_dimer"/>
</dbReference>
<dbReference type="SUPFAM" id="SSF110921">
    <property type="entry name" value="2-isopropylmalate synthase LeuA, allosteric (dimerisation) domain"/>
    <property type="match status" value="1"/>
</dbReference>